<gene>
    <name evidence="2" type="ORF">PLEPLA_LOCUS35552</name>
</gene>
<dbReference type="Proteomes" id="UP001153269">
    <property type="component" value="Unassembled WGS sequence"/>
</dbReference>
<dbReference type="EMBL" id="CADEAL010003959">
    <property type="protein sequence ID" value="CAB1447884.1"/>
    <property type="molecule type" value="Genomic_DNA"/>
</dbReference>
<comment type="caution">
    <text evidence="2">The sequence shown here is derived from an EMBL/GenBank/DDBJ whole genome shotgun (WGS) entry which is preliminary data.</text>
</comment>
<evidence type="ECO:0000313" key="3">
    <source>
        <dbReference type="Proteomes" id="UP001153269"/>
    </source>
</evidence>
<evidence type="ECO:0000256" key="1">
    <source>
        <dbReference type="SAM" id="MobiDB-lite"/>
    </source>
</evidence>
<feature type="region of interest" description="Disordered" evidence="1">
    <location>
        <begin position="1"/>
        <end position="62"/>
    </location>
</feature>
<accession>A0A9N7V8L4</accession>
<keyword evidence="3" id="KW-1185">Reference proteome</keyword>
<name>A0A9N7V8L4_PLEPL</name>
<protein>
    <submittedName>
        <fullName evidence="2">Uncharacterized protein</fullName>
    </submittedName>
</protein>
<dbReference type="AlphaFoldDB" id="A0A9N7V8L4"/>
<organism evidence="2 3">
    <name type="scientific">Pleuronectes platessa</name>
    <name type="common">European plaice</name>
    <dbReference type="NCBI Taxonomy" id="8262"/>
    <lineage>
        <taxon>Eukaryota</taxon>
        <taxon>Metazoa</taxon>
        <taxon>Chordata</taxon>
        <taxon>Craniata</taxon>
        <taxon>Vertebrata</taxon>
        <taxon>Euteleostomi</taxon>
        <taxon>Actinopterygii</taxon>
        <taxon>Neopterygii</taxon>
        <taxon>Teleostei</taxon>
        <taxon>Neoteleostei</taxon>
        <taxon>Acanthomorphata</taxon>
        <taxon>Carangaria</taxon>
        <taxon>Pleuronectiformes</taxon>
        <taxon>Pleuronectoidei</taxon>
        <taxon>Pleuronectidae</taxon>
        <taxon>Pleuronectes</taxon>
    </lineage>
</organism>
<feature type="compositionally biased region" description="Basic residues" evidence="1">
    <location>
        <begin position="12"/>
        <end position="26"/>
    </location>
</feature>
<reference evidence="2" key="1">
    <citation type="submission" date="2020-03" db="EMBL/GenBank/DDBJ databases">
        <authorList>
            <person name="Weist P."/>
        </authorList>
    </citation>
    <scope>NUCLEOTIDE SEQUENCE</scope>
</reference>
<evidence type="ECO:0000313" key="2">
    <source>
        <dbReference type="EMBL" id="CAB1447884.1"/>
    </source>
</evidence>
<proteinExistence type="predicted"/>
<sequence length="112" mass="12552">MTRLRNGCALKPPKHTRGSVGVRRHTFHEPITGKRPDAPEVFHHEPNRRSHKHVSEMLQGRKGHKDIGIFGARHSCSEIFFTSGDDDTVQSSQGCDPHYRGFSSSCCCVDVL</sequence>
<feature type="compositionally biased region" description="Basic and acidic residues" evidence="1">
    <location>
        <begin position="27"/>
        <end position="48"/>
    </location>
</feature>